<dbReference type="PANTHER" id="PTHR47659">
    <property type="entry name" value="ZN(II)2CYS6 TRANSCRIPTION FACTOR (EUROFUNG)-RELATED"/>
    <property type="match status" value="1"/>
</dbReference>
<dbReference type="Gene3D" id="3.30.450.20">
    <property type="entry name" value="PAS domain"/>
    <property type="match status" value="1"/>
</dbReference>
<evidence type="ECO:0008006" key="8">
    <source>
        <dbReference type="Google" id="ProtNLM"/>
    </source>
</evidence>
<evidence type="ECO:0000256" key="2">
    <source>
        <dbReference type="ARBA" id="ARBA00023242"/>
    </source>
</evidence>
<dbReference type="CDD" id="cd00130">
    <property type="entry name" value="PAS"/>
    <property type="match status" value="1"/>
</dbReference>
<dbReference type="InterPro" id="IPR001138">
    <property type="entry name" value="Zn2Cys6_DnaBD"/>
</dbReference>
<keyword evidence="2" id="KW-0539">Nucleus</keyword>
<evidence type="ECO:0000313" key="6">
    <source>
        <dbReference type="EMBL" id="KAJ8653316.1"/>
    </source>
</evidence>
<dbReference type="GeneID" id="83218468"/>
<dbReference type="CDD" id="cd00067">
    <property type="entry name" value="GAL4"/>
    <property type="match status" value="1"/>
</dbReference>
<dbReference type="PROSITE" id="PS00463">
    <property type="entry name" value="ZN2_CY6_FUNGAL_1"/>
    <property type="match status" value="1"/>
</dbReference>
<dbReference type="Pfam" id="PF00172">
    <property type="entry name" value="Zn_clus"/>
    <property type="match status" value="1"/>
</dbReference>
<dbReference type="AlphaFoldDB" id="A0AAD7XUH8"/>
<dbReference type="PANTHER" id="PTHR47659:SF4">
    <property type="entry name" value="ZN(II)2CYS6 TRANSCRIPTION FACTOR (EUROFUNG)"/>
    <property type="match status" value="1"/>
</dbReference>
<dbReference type="GO" id="GO:0008270">
    <property type="term" value="F:zinc ion binding"/>
    <property type="evidence" value="ECO:0007669"/>
    <property type="project" value="InterPro"/>
</dbReference>
<dbReference type="SUPFAM" id="SSF57701">
    <property type="entry name" value="Zn2/Cys6 DNA-binding domain"/>
    <property type="match status" value="1"/>
</dbReference>
<evidence type="ECO:0000313" key="7">
    <source>
        <dbReference type="Proteomes" id="UP001234581"/>
    </source>
</evidence>
<dbReference type="SUPFAM" id="SSF55785">
    <property type="entry name" value="PYP-like sensor domain (PAS domain)"/>
    <property type="match status" value="1"/>
</dbReference>
<gene>
    <name evidence="6" type="ORF">O0I10_011066</name>
</gene>
<feature type="compositionally biased region" description="Low complexity" evidence="3">
    <location>
        <begin position="288"/>
        <end position="313"/>
    </location>
</feature>
<feature type="domain" description="PAS" evidence="5">
    <location>
        <begin position="159"/>
        <end position="202"/>
    </location>
</feature>
<feature type="region of interest" description="Disordered" evidence="3">
    <location>
        <begin position="1"/>
        <end position="29"/>
    </location>
</feature>
<keyword evidence="1" id="KW-0479">Metal-binding</keyword>
<dbReference type="Proteomes" id="UP001234581">
    <property type="component" value="Unassembled WGS sequence"/>
</dbReference>
<name>A0AAD7XUH8_9FUNG</name>
<evidence type="ECO:0000256" key="1">
    <source>
        <dbReference type="ARBA" id="ARBA00022723"/>
    </source>
</evidence>
<feature type="compositionally biased region" description="Pro residues" evidence="3">
    <location>
        <begin position="318"/>
        <end position="342"/>
    </location>
</feature>
<evidence type="ECO:0000259" key="5">
    <source>
        <dbReference type="PROSITE" id="PS50112"/>
    </source>
</evidence>
<accession>A0AAD7XUH8</accession>
<dbReference type="InterPro" id="IPR050335">
    <property type="entry name" value="ERT1_acuK_gluconeogen_tf"/>
</dbReference>
<evidence type="ECO:0000259" key="4">
    <source>
        <dbReference type="PROSITE" id="PS50048"/>
    </source>
</evidence>
<dbReference type="PROSITE" id="PS50112">
    <property type="entry name" value="PAS"/>
    <property type="match status" value="1"/>
</dbReference>
<protein>
    <recommendedName>
        <fullName evidence="8">Zn(2)-C6 fungal-type domain-containing protein</fullName>
    </recommendedName>
</protein>
<proteinExistence type="predicted"/>
<dbReference type="RefSeq" id="XP_058338230.1">
    <property type="nucleotide sequence ID" value="XM_058491038.1"/>
</dbReference>
<keyword evidence="7" id="KW-1185">Reference proteome</keyword>
<dbReference type="PROSITE" id="PS50048">
    <property type="entry name" value="ZN2_CY6_FUNGAL_2"/>
    <property type="match status" value="1"/>
</dbReference>
<feature type="domain" description="Zn(2)-C6 fungal-type" evidence="4">
    <location>
        <begin position="32"/>
        <end position="61"/>
    </location>
</feature>
<dbReference type="Gene3D" id="4.10.240.10">
    <property type="entry name" value="Zn(2)-C6 fungal-type DNA-binding domain"/>
    <property type="match status" value="1"/>
</dbReference>
<dbReference type="InterPro" id="IPR036864">
    <property type="entry name" value="Zn2-C6_fun-type_DNA-bd_sf"/>
</dbReference>
<feature type="compositionally biased region" description="Low complexity" evidence="3">
    <location>
        <begin position="1"/>
        <end position="19"/>
    </location>
</feature>
<organism evidence="6 7">
    <name type="scientific">Lichtheimia ornata</name>
    <dbReference type="NCBI Taxonomy" id="688661"/>
    <lineage>
        <taxon>Eukaryota</taxon>
        <taxon>Fungi</taxon>
        <taxon>Fungi incertae sedis</taxon>
        <taxon>Mucoromycota</taxon>
        <taxon>Mucoromycotina</taxon>
        <taxon>Mucoromycetes</taxon>
        <taxon>Mucorales</taxon>
        <taxon>Lichtheimiaceae</taxon>
        <taxon>Lichtheimia</taxon>
    </lineage>
</organism>
<reference evidence="6 7" key="1">
    <citation type="submission" date="2023-03" db="EMBL/GenBank/DDBJ databases">
        <title>Genome sequence of Lichtheimia ornata CBS 291.66.</title>
        <authorList>
            <person name="Mohabir J.T."/>
            <person name="Shea T.P."/>
            <person name="Kurbessoian T."/>
            <person name="Berby B."/>
            <person name="Fontaine J."/>
            <person name="Livny J."/>
            <person name="Gnirke A."/>
            <person name="Stajich J.E."/>
            <person name="Cuomo C.A."/>
        </authorList>
    </citation>
    <scope>NUCLEOTIDE SEQUENCE [LARGE SCALE GENOMIC DNA]</scope>
    <source>
        <strain evidence="6">CBS 291.66</strain>
    </source>
</reference>
<feature type="region of interest" description="Disordered" evidence="3">
    <location>
        <begin position="287"/>
        <end position="379"/>
    </location>
</feature>
<dbReference type="InterPro" id="IPR035965">
    <property type="entry name" value="PAS-like_dom_sf"/>
</dbReference>
<dbReference type="SMART" id="SM00066">
    <property type="entry name" value="GAL4"/>
    <property type="match status" value="1"/>
</dbReference>
<dbReference type="EMBL" id="JARTCD010000081">
    <property type="protein sequence ID" value="KAJ8653316.1"/>
    <property type="molecule type" value="Genomic_DNA"/>
</dbReference>
<evidence type="ECO:0000256" key="3">
    <source>
        <dbReference type="SAM" id="MobiDB-lite"/>
    </source>
</evidence>
<comment type="caution">
    <text evidence="6">The sequence shown here is derived from an EMBL/GenBank/DDBJ whole genome shotgun (WGS) entry which is preliminary data.</text>
</comment>
<sequence>MNSLPSPSSLSSTSSSTGTTKKRTSKSHVPTACVNCKKAHLACDLSRPCKRCVSVGRADTCYDIQHKKRGRPKLRDKRITAPWKTSNALGDSNHNNSITTQSVMAVVPALAPGFAHSRFIMTQPPSYTEAKAGNTTTTTTQRPQILTMFLSIDLVCARVSDESLELIGLYPQELAHRSLYEFVVPEDTEALARVHRCLLSARLPNTQSMVHSTSSIFTSFPPSNLLSIANGSQTFKEKLSIQRSEGTTTTELFDARFYLGGGLGADLFVSSSLSQLYIVCLLTPADRSSSPRSISPKQQPQSQSQQQQPLPISTQHSPPRPPPSIPPPALDHHQPPPPPPTPTLNDPGWPSVPTTGSASQDDDSSSIDHQPVWMHPHDYVYPLPNTTKSIVTAPSSMNINASTSSRAFTSTTSISSQ</sequence>
<dbReference type="InterPro" id="IPR000014">
    <property type="entry name" value="PAS"/>
</dbReference>
<dbReference type="GO" id="GO:0000981">
    <property type="term" value="F:DNA-binding transcription factor activity, RNA polymerase II-specific"/>
    <property type="evidence" value="ECO:0007669"/>
    <property type="project" value="InterPro"/>
</dbReference>